<comment type="caution">
    <text evidence="4">The sequence shown here is derived from an EMBL/GenBank/DDBJ whole genome shotgun (WGS) entry which is preliminary data.</text>
</comment>
<protein>
    <recommendedName>
        <fullName evidence="6">Kelch-like protein</fullName>
    </recommendedName>
</protein>
<dbReference type="Gene3D" id="2.60.40.10">
    <property type="entry name" value="Immunoglobulins"/>
    <property type="match status" value="1"/>
</dbReference>
<dbReference type="InterPro" id="IPR011498">
    <property type="entry name" value="Kelch_2"/>
</dbReference>
<keyword evidence="2" id="KW-0677">Repeat</keyword>
<evidence type="ECO:0000256" key="2">
    <source>
        <dbReference type="ARBA" id="ARBA00022737"/>
    </source>
</evidence>
<dbReference type="RefSeq" id="WP_120602559.1">
    <property type="nucleotide sequence ID" value="NZ_RAWE01000030.1"/>
</dbReference>
<dbReference type="AlphaFoldDB" id="A0A3A8KPE0"/>
<dbReference type="InterPro" id="IPR037293">
    <property type="entry name" value="Gal_Oxidase_central_sf"/>
</dbReference>
<dbReference type="SUPFAM" id="SSF117281">
    <property type="entry name" value="Kelch motif"/>
    <property type="match status" value="1"/>
</dbReference>
<keyword evidence="3" id="KW-0732">Signal</keyword>
<dbReference type="InterPro" id="IPR015915">
    <property type="entry name" value="Kelch-typ_b-propeller"/>
</dbReference>
<accession>A0A3A8KPE0</accession>
<dbReference type="Proteomes" id="UP000268313">
    <property type="component" value="Unassembled WGS sequence"/>
</dbReference>
<keyword evidence="5" id="KW-1185">Reference proteome</keyword>
<dbReference type="PANTHER" id="PTHR45632">
    <property type="entry name" value="LD33804P"/>
    <property type="match status" value="1"/>
</dbReference>
<dbReference type="InterPro" id="IPR006652">
    <property type="entry name" value="Kelch_1"/>
</dbReference>
<dbReference type="PROSITE" id="PS51257">
    <property type="entry name" value="PROKAR_LIPOPROTEIN"/>
    <property type="match status" value="1"/>
</dbReference>
<evidence type="ECO:0000313" key="5">
    <source>
        <dbReference type="Proteomes" id="UP000268313"/>
    </source>
</evidence>
<organism evidence="4 5">
    <name type="scientific">Corallococcus carmarthensis</name>
    <dbReference type="NCBI Taxonomy" id="2316728"/>
    <lineage>
        <taxon>Bacteria</taxon>
        <taxon>Pseudomonadati</taxon>
        <taxon>Myxococcota</taxon>
        <taxon>Myxococcia</taxon>
        <taxon>Myxococcales</taxon>
        <taxon>Cystobacterineae</taxon>
        <taxon>Myxococcaceae</taxon>
        <taxon>Corallococcus</taxon>
    </lineage>
</organism>
<proteinExistence type="predicted"/>
<evidence type="ECO:0000313" key="4">
    <source>
        <dbReference type="EMBL" id="RKH04282.1"/>
    </source>
</evidence>
<keyword evidence="1" id="KW-0880">Kelch repeat</keyword>
<dbReference type="Pfam" id="PF17957">
    <property type="entry name" value="Big_7"/>
    <property type="match status" value="1"/>
</dbReference>
<evidence type="ECO:0008006" key="6">
    <source>
        <dbReference type="Google" id="ProtNLM"/>
    </source>
</evidence>
<gene>
    <name evidence="4" type="ORF">D7X32_11430</name>
</gene>
<reference evidence="5" key="1">
    <citation type="submission" date="2018-09" db="EMBL/GenBank/DDBJ databases">
        <authorList>
            <person name="Livingstone P.G."/>
            <person name="Whitworth D.E."/>
        </authorList>
    </citation>
    <scope>NUCLEOTIDE SEQUENCE [LARGE SCALE GENOMIC DNA]</scope>
    <source>
        <strain evidence="5">CA043D</strain>
    </source>
</reference>
<dbReference type="Pfam" id="PF07646">
    <property type="entry name" value="Kelch_2"/>
    <property type="match status" value="1"/>
</dbReference>
<dbReference type="EMBL" id="RAWE01000030">
    <property type="protein sequence ID" value="RKH04282.1"/>
    <property type="molecule type" value="Genomic_DNA"/>
</dbReference>
<dbReference type="Gene3D" id="2.130.10.80">
    <property type="entry name" value="Galactose oxidase/kelch, beta-propeller"/>
    <property type="match status" value="4"/>
</dbReference>
<evidence type="ECO:0000256" key="3">
    <source>
        <dbReference type="SAM" id="SignalP"/>
    </source>
</evidence>
<name>A0A3A8KPE0_9BACT</name>
<dbReference type="InterPro" id="IPR013783">
    <property type="entry name" value="Ig-like_fold"/>
</dbReference>
<dbReference type="PANTHER" id="PTHR45632:SF3">
    <property type="entry name" value="KELCH-LIKE PROTEIN 32"/>
    <property type="match status" value="1"/>
</dbReference>
<evidence type="ECO:0000256" key="1">
    <source>
        <dbReference type="ARBA" id="ARBA00022441"/>
    </source>
</evidence>
<dbReference type="Pfam" id="PF01344">
    <property type="entry name" value="Kelch_1"/>
    <property type="match status" value="2"/>
</dbReference>
<dbReference type="SMART" id="SM00612">
    <property type="entry name" value="Kelch"/>
    <property type="match status" value="5"/>
</dbReference>
<sequence length="831" mass="83707">MLKLFDRFATLALAVLLATACSPADAPLETDYSQESQPLSVLTGSLNVGRTSFALTLLQDGKVLVTGGYGFNNSSGANGSLSSVERYDPAMGLFSLVSSMANGRNGHTATLLQDGRVLVVGGYVSSPSSGVTKTVELYNPATGTWSNGAPTLYSHARHTATLLLDGRVLIAAGTDAITSTPHGTSGCEIYNPVTNSWSWCNSLPQVRIGHTATRLLNGKVLLTGGAEFDTNGLSTPMHPVEFDPSTNTWTTRTSPFVSRLNHQAFLLANGSVLLTGGIPIMGGTFNEAELYNPATNTWSATAAPGWRTNAAGAVLADGRVLVASGYYAGALASSVIYDPVTATWTAGDSLVTRRHEAQAVRLNDGRVLFVGGYDASSVRTPDAELFTACAPSVTCASEGKNCGAIPDGCGFTLNCGTCGTGQLCEANVCVSCTPTTCAEQGKNCGSIPDGCGGTLSCGSCSGTDVCNANVCVSCTPTTCAAQGRSCGPLSDGCGGTLSCGTCAAGNTCGSAGVCIDSTPPTVSLTAPTVGAIVNGMVALTVTASDNTGVARVEFYLGGSLIGSVSTSPYTYYWNSTTVANGAATLQARAYDATGNATSGSTVSVTVSNGATSTVAYGAGNTSSAQTNTFNLSIPLAEGQTLALGTCGLSGATFNGNTVLRLYSPTGLQVAFNDDACGGLGSSFAYTVPSGGGGTYQLRAGCFASDSCSGTISWSVIGASTPPPAGGNTLPYSTTNTSSAQMNTVNKSIALAAGQKLTLGTCGVTGASFIGDTYLRLYGPTGSQVAFNDDACGGAGSNFTYTVPAGGGGGYQLRAGCYSSGSCSGTVAWTIQ</sequence>
<feature type="chain" id="PRO_5017427732" description="Kelch-like protein" evidence="3">
    <location>
        <begin position="27"/>
        <end position="831"/>
    </location>
</feature>
<feature type="signal peptide" evidence="3">
    <location>
        <begin position="1"/>
        <end position="26"/>
    </location>
</feature>